<protein>
    <recommendedName>
        <fullName evidence="11">Rhodanese domain-containing protein</fullName>
    </recommendedName>
</protein>
<dbReference type="SMART" id="SM00450">
    <property type="entry name" value="RHOD"/>
    <property type="match status" value="1"/>
</dbReference>
<keyword evidence="3" id="KW-0813">Transport</keyword>
<keyword evidence="9" id="KW-0966">Cell projection</keyword>
<dbReference type="Proteomes" id="UP001162131">
    <property type="component" value="Unassembled WGS sequence"/>
</dbReference>
<dbReference type="PROSITE" id="PS50206">
    <property type="entry name" value="RHODANESE_3"/>
    <property type="match status" value="1"/>
</dbReference>
<reference evidence="12" key="1">
    <citation type="submission" date="2021-09" db="EMBL/GenBank/DDBJ databases">
        <authorList>
            <consortium name="AG Swart"/>
            <person name="Singh M."/>
            <person name="Singh A."/>
            <person name="Seah K."/>
            <person name="Emmerich C."/>
        </authorList>
    </citation>
    <scope>NUCLEOTIDE SEQUENCE</scope>
    <source>
        <strain evidence="12">ATCC30299</strain>
    </source>
</reference>
<evidence type="ECO:0000256" key="5">
    <source>
        <dbReference type="ARBA" id="ARBA00022794"/>
    </source>
</evidence>
<keyword evidence="8" id="KW-0206">Cytoskeleton</keyword>
<evidence type="ECO:0000256" key="7">
    <source>
        <dbReference type="ARBA" id="ARBA00023069"/>
    </source>
</evidence>
<keyword evidence="13" id="KW-1185">Reference proteome</keyword>
<evidence type="ECO:0000256" key="10">
    <source>
        <dbReference type="ARBA" id="ARBA00038465"/>
    </source>
</evidence>
<dbReference type="GO" id="GO:0015031">
    <property type="term" value="P:protein transport"/>
    <property type="evidence" value="ECO:0007669"/>
    <property type="project" value="UniProtKB-KW"/>
</dbReference>
<dbReference type="InterPro" id="IPR051889">
    <property type="entry name" value="CEP41"/>
</dbReference>
<keyword evidence="4" id="KW-0963">Cytoplasm</keyword>
<dbReference type="PANTHER" id="PTHR44390:SF1">
    <property type="entry name" value="CENTROSOMAL PROTEIN OF 41 KDA"/>
    <property type="match status" value="1"/>
</dbReference>
<dbReference type="Gene3D" id="3.40.250.10">
    <property type="entry name" value="Rhodanese-like domain"/>
    <property type="match status" value="1"/>
</dbReference>
<dbReference type="Pfam" id="PF00581">
    <property type="entry name" value="Rhodanese"/>
    <property type="match status" value="1"/>
</dbReference>
<feature type="domain" description="Rhodanese" evidence="11">
    <location>
        <begin position="116"/>
        <end position="211"/>
    </location>
</feature>
<evidence type="ECO:0000256" key="6">
    <source>
        <dbReference type="ARBA" id="ARBA00022927"/>
    </source>
</evidence>
<evidence type="ECO:0000256" key="1">
    <source>
        <dbReference type="ARBA" id="ARBA00004120"/>
    </source>
</evidence>
<proteinExistence type="inferred from homology"/>
<comment type="subcellular location">
    <subcellularLocation>
        <location evidence="1">Cytoplasm</location>
        <location evidence="1">Cytoskeleton</location>
        <location evidence="1">Cilium basal body</location>
    </subcellularLocation>
    <subcellularLocation>
        <location evidence="2">Cytoplasm</location>
        <location evidence="2">Cytoskeleton</location>
        <location evidence="2">Microtubule organizing center</location>
        <location evidence="2">Centrosome</location>
    </subcellularLocation>
</comment>
<name>A0AAU9IVW4_9CILI</name>
<dbReference type="GO" id="GO:0060271">
    <property type="term" value="P:cilium assembly"/>
    <property type="evidence" value="ECO:0007669"/>
    <property type="project" value="TreeGrafter"/>
</dbReference>
<dbReference type="InterPro" id="IPR001763">
    <property type="entry name" value="Rhodanese-like_dom"/>
</dbReference>
<dbReference type="PANTHER" id="PTHR44390">
    <property type="entry name" value="CENTROSOMAL PROTEIN OF 41 KDA"/>
    <property type="match status" value="1"/>
</dbReference>
<comment type="similarity">
    <text evidence="10">Belongs to the CEP41 family.</text>
</comment>
<sequence length="229" mass="26313">MQHRKNNNPLDRKVPARSSKYQHIQSVVNTGKTMKHVEIVSNQTAAKRKGELFKRIRCSTLAKILENIKRDNPNEAGHEEFKEMTDNASIYSSALSDALSTFSVITVNTQALGITEDSEFVILDVREEDDYHLFHIKESICFPAPNITRDRIIPEVFRLRNQPDKFIIVYSWEERPGVEAAQKFALRGYDNIYLLSGGINEFFVNFPQFIEGEIPELPKKPSKTITNNR</sequence>
<keyword evidence="5" id="KW-0970">Cilium biogenesis/degradation</keyword>
<organism evidence="12 13">
    <name type="scientific">Blepharisma stoltei</name>
    <dbReference type="NCBI Taxonomy" id="1481888"/>
    <lineage>
        <taxon>Eukaryota</taxon>
        <taxon>Sar</taxon>
        <taxon>Alveolata</taxon>
        <taxon>Ciliophora</taxon>
        <taxon>Postciliodesmatophora</taxon>
        <taxon>Heterotrichea</taxon>
        <taxon>Heterotrichida</taxon>
        <taxon>Blepharismidae</taxon>
        <taxon>Blepharisma</taxon>
    </lineage>
</organism>
<evidence type="ECO:0000313" key="12">
    <source>
        <dbReference type="EMBL" id="CAG9317233.1"/>
    </source>
</evidence>
<evidence type="ECO:0000256" key="9">
    <source>
        <dbReference type="ARBA" id="ARBA00023273"/>
    </source>
</evidence>
<dbReference type="EMBL" id="CAJZBQ010000018">
    <property type="protein sequence ID" value="CAG9317233.1"/>
    <property type="molecule type" value="Genomic_DNA"/>
</dbReference>
<keyword evidence="7" id="KW-0969">Cilium</keyword>
<dbReference type="CDD" id="cd00158">
    <property type="entry name" value="RHOD"/>
    <property type="match status" value="1"/>
</dbReference>
<comment type="caution">
    <text evidence="12">The sequence shown here is derived from an EMBL/GenBank/DDBJ whole genome shotgun (WGS) entry which is preliminary data.</text>
</comment>
<dbReference type="GO" id="GO:0036064">
    <property type="term" value="C:ciliary basal body"/>
    <property type="evidence" value="ECO:0007669"/>
    <property type="project" value="TreeGrafter"/>
</dbReference>
<dbReference type="InterPro" id="IPR036873">
    <property type="entry name" value="Rhodanese-like_dom_sf"/>
</dbReference>
<evidence type="ECO:0000259" key="11">
    <source>
        <dbReference type="PROSITE" id="PS50206"/>
    </source>
</evidence>
<dbReference type="GO" id="GO:0005813">
    <property type="term" value="C:centrosome"/>
    <property type="evidence" value="ECO:0007669"/>
    <property type="project" value="UniProtKB-SubCell"/>
</dbReference>
<dbReference type="SUPFAM" id="SSF52821">
    <property type="entry name" value="Rhodanese/Cell cycle control phosphatase"/>
    <property type="match status" value="1"/>
</dbReference>
<accession>A0AAU9IVW4</accession>
<keyword evidence="6" id="KW-0653">Protein transport</keyword>
<gene>
    <name evidence="12" type="ORF">BSTOLATCC_MIC18487</name>
</gene>
<evidence type="ECO:0000256" key="3">
    <source>
        <dbReference type="ARBA" id="ARBA00022448"/>
    </source>
</evidence>
<evidence type="ECO:0000256" key="4">
    <source>
        <dbReference type="ARBA" id="ARBA00022490"/>
    </source>
</evidence>
<evidence type="ECO:0000256" key="8">
    <source>
        <dbReference type="ARBA" id="ARBA00023212"/>
    </source>
</evidence>
<evidence type="ECO:0000256" key="2">
    <source>
        <dbReference type="ARBA" id="ARBA00004300"/>
    </source>
</evidence>
<evidence type="ECO:0000313" key="13">
    <source>
        <dbReference type="Proteomes" id="UP001162131"/>
    </source>
</evidence>
<dbReference type="AlphaFoldDB" id="A0AAU9IVW4"/>